<dbReference type="PANTHER" id="PTHR30336:SF6">
    <property type="entry name" value="INTEGRAL MEMBRANE PROTEIN"/>
    <property type="match status" value="1"/>
</dbReference>
<dbReference type="AlphaFoldDB" id="A0A1I0SV53"/>
<dbReference type="Pfam" id="PF02698">
    <property type="entry name" value="DUF218"/>
    <property type="match status" value="1"/>
</dbReference>
<dbReference type="PANTHER" id="PTHR30336">
    <property type="entry name" value="INNER MEMBRANE PROTEIN, PROBABLE PERMEASE"/>
    <property type="match status" value="1"/>
</dbReference>
<keyword evidence="1" id="KW-0812">Transmembrane</keyword>
<dbReference type="CDD" id="cd06259">
    <property type="entry name" value="YdcF-like"/>
    <property type="match status" value="1"/>
</dbReference>
<evidence type="ECO:0000313" key="3">
    <source>
        <dbReference type="EMBL" id="SFA43379.1"/>
    </source>
</evidence>
<evidence type="ECO:0000313" key="4">
    <source>
        <dbReference type="Proteomes" id="UP000198836"/>
    </source>
</evidence>
<proteinExistence type="predicted"/>
<dbReference type="EMBL" id="FOJM01000003">
    <property type="protein sequence ID" value="SFA43379.1"/>
    <property type="molecule type" value="Genomic_DNA"/>
</dbReference>
<evidence type="ECO:0000256" key="1">
    <source>
        <dbReference type="SAM" id="Phobius"/>
    </source>
</evidence>
<protein>
    <submittedName>
        <fullName evidence="3">SanA protein</fullName>
    </submittedName>
</protein>
<reference evidence="4" key="1">
    <citation type="submission" date="2016-10" db="EMBL/GenBank/DDBJ databases">
        <authorList>
            <person name="Varghese N."/>
            <person name="Submissions S."/>
        </authorList>
    </citation>
    <scope>NUCLEOTIDE SEQUENCE [LARGE SCALE GENOMIC DNA]</scope>
    <source>
        <strain evidence="4">DSM 18130</strain>
    </source>
</reference>
<feature type="transmembrane region" description="Helical" evidence="1">
    <location>
        <begin position="9"/>
        <end position="28"/>
    </location>
</feature>
<keyword evidence="1" id="KW-1133">Transmembrane helix</keyword>
<dbReference type="OrthoDB" id="9782395at2"/>
<evidence type="ECO:0000259" key="2">
    <source>
        <dbReference type="Pfam" id="PF02698"/>
    </source>
</evidence>
<dbReference type="Proteomes" id="UP000198836">
    <property type="component" value="Unassembled WGS sequence"/>
</dbReference>
<name>A0A1I0SV53_9SPHI</name>
<dbReference type="STRING" id="332999.SAMN04488511_103333"/>
<accession>A0A1I0SV53</accession>
<dbReference type="GO" id="GO:0005886">
    <property type="term" value="C:plasma membrane"/>
    <property type="evidence" value="ECO:0007669"/>
    <property type="project" value="TreeGrafter"/>
</dbReference>
<gene>
    <name evidence="3" type="ORF">SAMN04488511_103333</name>
</gene>
<sequence>MNIKNIIKLLLYAIILSVIIVLGINLLVKHQTDPSIYFNAQNVPKTRVAIIFGAGINNNKPGKYLKDRLDAGIKLYNNQKIDKILLSGDNGTDAHDELTVMKIYCYEHGVDTGKIYLDYAGFDSYSTLYRSKFIFKIDTAILVSQKYHLNRCVNIGNKLGIKSYGFAADQGTYQGFKYASFREYLAIVKSAIDLIIDRKPRFLGEPVNINGPSNYTKQ</sequence>
<keyword evidence="4" id="KW-1185">Reference proteome</keyword>
<keyword evidence="1" id="KW-0472">Membrane</keyword>
<dbReference type="InterPro" id="IPR003848">
    <property type="entry name" value="DUF218"/>
</dbReference>
<organism evidence="3 4">
    <name type="scientific">Pedobacter suwonensis</name>
    <dbReference type="NCBI Taxonomy" id="332999"/>
    <lineage>
        <taxon>Bacteria</taxon>
        <taxon>Pseudomonadati</taxon>
        <taxon>Bacteroidota</taxon>
        <taxon>Sphingobacteriia</taxon>
        <taxon>Sphingobacteriales</taxon>
        <taxon>Sphingobacteriaceae</taxon>
        <taxon>Pedobacter</taxon>
    </lineage>
</organism>
<dbReference type="InterPro" id="IPR051599">
    <property type="entry name" value="Cell_Envelope_Assoc"/>
</dbReference>
<feature type="domain" description="DUF218" evidence="2">
    <location>
        <begin position="48"/>
        <end position="185"/>
    </location>
</feature>